<protein>
    <submittedName>
        <fullName evidence="1">Uncharacterized protein</fullName>
    </submittedName>
</protein>
<evidence type="ECO:0000313" key="1">
    <source>
        <dbReference type="EMBL" id="CAH2008982.1"/>
    </source>
</evidence>
<gene>
    <name evidence="1" type="ORF">ACAOBT_LOCUS30546</name>
</gene>
<proteinExistence type="predicted"/>
<accession>A0A9P0M9I2</accession>
<dbReference type="AlphaFoldDB" id="A0A9P0M9I2"/>
<name>A0A9P0M9I2_ACAOB</name>
<keyword evidence="2" id="KW-1185">Reference proteome</keyword>
<comment type="caution">
    <text evidence="1">The sequence shown here is derived from an EMBL/GenBank/DDBJ whole genome shotgun (WGS) entry which is preliminary data.</text>
</comment>
<organism evidence="1 2">
    <name type="scientific">Acanthoscelides obtectus</name>
    <name type="common">Bean weevil</name>
    <name type="synonym">Bruchus obtectus</name>
    <dbReference type="NCBI Taxonomy" id="200917"/>
    <lineage>
        <taxon>Eukaryota</taxon>
        <taxon>Metazoa</taxon>
        <taxon>Ecdysozoa</taxon>
        <taxon>Arthropoda</taxon>
        <taxon>Hexapoda</taxon>
        <taxon>Insecta</taxon>
        <taxon>Pterygota</taxon>
        <taxon>Neoptera</taxon>
        <taxon>Endopterygota</taxon>
        <taxon>Coleoptera</taxon>
        <taxon>Polyphaga</taxon>
        <taxon>Cucujiformia</taxon>
        <taxon>Chrysomeloidea</taxon>
        <taxon>Chrysomelidae</taxon>
        <taxon>Bruchinae</taxon>
        <taxon>Bruchini</taxon>
        <taxon>Acanthoscelides</taxon>
    </lineage>
</organism>
<dbReference type="Proteomes" id="UP001152888">
    <property type="component" value="Unassembled WGS sequence"/>
</dbReference>
<evidence type="ECO:0000313" key="2">
    <source>
        <dbReference type="Proteomes" id="UP001152888"/>
    </source>
</evidence>
<sequence>MGAKIGQSNRELRKSHLQMKLNRNRLTQLKSLWNLCFWKIQVVSNLNHRIFQNWVSFRPNASIIKCLG</sequence>
<dbReference type="EMBL" id="CAKOFQ010007844">
    <property type="protein sequence ID" value="CAH2008982.1"/>
    <property type="molecule type" value="Genomic_DNA"/>
</dbReference>
<reference evidence="1" key="1">
    <citation type="submission" date="2022-03" db="EMBL/GenBank/DDBJ databases">
        <authorList>
            <person name="Sayadi A."/>
        </authorList>
    </citation>
    <scope>NUCLEOTIDE SEQUENCE</scope>
</reference>